<feature type="compositionally biased region" description="Polar residues" evidence="1">
    <location>
        <begin position="44"/>
        <end position="60"/>
    </location>
</feature>
<feature type="region of interest" description="Disordered" evidence="1">
    <location>
        <begin position="41"/>
        <end position="74"/>
    </location>
</feature>
<feature type="compositionally biased region" description="Acidic residues" evidence="1">
    <location>
        <begin position="167"/>
        <end position="177"/>
    </location>
</feature>
<feature type="region of interest" description="Disordered" evidence="1">
    <location>
        <begin position="216"/>
        <end position="238"/>
    </location>
</feature>
<dbReference type="GeneID" id="94845821"/>
<evidence type="ECO:0000313" key="4">
    <source>
        <dbReference type="Proteomes" id="UP000179807"/>
    </source>
</evidence>
<evidence type="ECO:0000256" key="1">
    <source>
        <dbReference type="SAM" id="MobiDB-lite"/>
    </source>
</evidence>
<gene>
    <name evidence="3" type="ORF">TRFO_36911</name>
</gene>
<feature type="chain" id="PRO_5012995297" description="Tubby C-terminal domain-containing protein" evidence="2">
    <location>
        <begin position="19"/>
        <end position="458"/>
    </location>
</feature>
<evidence type="ECO:0000256" key="2">
    <source>
        <dbReference type="SAM" id="SignalP"/>
    </source>
</evidence>
<dbReference type="Proteomes" id="UP000179807">
    <property type="component" value="Unassembled WGS sequence"/>
</dbReference>
<evidence type="ECO:0008006" key="5">
    <source>
        <dbReference type="Google" id="ProtNLM"/>
    </source>
</evidence>
<feature type="compositionally biased region" description="Basic residues" evidence="1">
    <location>
        <begin position="188"/>
        <end position="197"/>
    </location>
</feature>
<feature type="signal peptide" evidence="2">
    <location>
        <begin position="1"/>
        <end position="18"/>
    </location>
</feature>
<keyword evidence="2" id="KW-0732">Signal</keyword>
<comment type="caution">
    <text evidence="3">The sequence shown here is derived from an EMBL/GenBank/DDBJ whole genome shotgun (WGS) entry which is preliminary data.</text>
</comment>
<evidence type="ECO:0000313" key="3">
    <source>
        <dbReference type="EMBL" id="OHS96957.1"/>
    </source>
</evidence>
<dbReference type="EMBL" id="MLAK01001147">
    <property type="protein sequence ID" value="OHS96957.1"/>
    <property type="molecule type" value="Genomic_DNA"/>
</dbReference>
<dbReference type="VEuPathDB" id="TrichDB:TRFO_36911"/>
<organism evidence="3 4">
    <name type="scientific">Tritrichomonas foetus</name>
    <dbReference type="NCBI Taxonomy" id="1144522"/>
    <lineage>
        <taxon>Eukaryota</taxon>
        <taxon>Metamonada</taxon>
        <taxon>Parabasalia</taxon>
        <taxon>Tritrichomonadida</taxon>
        <taxon>Tritrichomonadidae</taxon>
        <taxon>Tritrichomonas</taxon>
    </lineage>
</organism>
<accession>A0A1J4JHJ5</accession>
<dbReference type="AlphaFoldDB" id="A0A1J4JHJ5"/>
<sequence length="458" mass="52876">MVCIHLFLLIIFLKNFSSLQKKFIILSMSLFTITFDSDSSSSSEPLQQCQRPSPPTNKCSPTGGRRPFPKSLIISPNEKNKTKFAETLNFDSSSSDNSDIVSIHTKNNLKPNYVSSSNNPLPGQIITGTVINGNQNKTKMRNYQRNNQESSFCELKENQIKFHQNESENDELNESDNDIPTNSENKIHHLHHKRKRNHQENHLNYHEENENYSPVNSQIETNHTNNESNNDFTNELNNGKSLDQQQIINNQLDDDSNVNLHSSVSYETFYILRQAKSNIFGRKYFYYLVDNNNNNHCKDDKDKIYLAKNEKGNNLLFNIYENATKNEVGAILCSPEFDSFSLRSSNQYGDEIMSARIKMKKDEPAHFRVYFFSTENKIQNQKRIPEKLTNCETLGNRTNFGNRNFINSTKNFILNDDNNIEYVAIRKIEKHKLALDCQSVIPQLCCFALGIIAFTYEP</sequence>
<reference evidence="3" key="1">
    <citation type="submission" date="2016-10" db="EMBL/GenBank/DDBJ databases">
        <authorList>
            <person name="Benchimol M."/>
            <person name="Almeida L.G."/>
            <person name="Vasconcelos A.T."/>
            <person name="Perreira-Neves A."/>
            <person name="Rosa I.A."/>
            <person name="Tasca T."/>
            <person name="Bogo M.R."/>
            <person name="de Souza W."/>
        </authorList>
    </citation>
    <scope>NUCLEOTIDE SEQUENCE [LARGE SCALE GENOMIC DNA]</scope>
    <source>
        <strain evidence="3">K</strain>
    </source>
</reference>
<keyword evidence="4" id="KW-1185">Reference proteome</keyword>
<name>A0A1J4JHJ5_9EUKA</name>
<proteinExistence type="predicted"/>
<feature type="region of interest" description="Disordered" evidence="1">
    <location>
        <begin position="166"/>
        <end position="197"/>
    </location>
</feature>
<dbReference type="RefSeq" id="XP_068350094.1">
    <property type="nucleotide sequence ID" value="XM_068511117.1"/>
</dbReference>
<protein>
    <recommendedName>
        <fullName evidence="5">Tubby C-terminal domain-containing protein</fullName>
    </recommendedName>
</protein>